<keyword evidence="5 7" id="KW-1133">Transmembrane helix</keyword>
<name>A0A1I6U7C5_9PSEU</name>
<dbReference type="GO" id="GO:0005886">
    <property type="term" value="C:plasma membrane"/>
    <property type="evidence" value="ECO:0007669"/>
    <property type="project" value="UniProtKB-SubCell"/>
</dbReference>
<dbReference type="PANTHER" id="PTHR30106">
    <property type="entry name" value="INNER MEMBRANE PROTEIN YEIH-RELATED"/>
    <property type="match status" value="1"/>
</dbReference>
<evidence type="ECO:0000256" key="5">
    <source>
        <dbReference type="ARBA" id="ARBA00022989"/>
    </source>
</evidence>
<keyword evidence="6 7" id="KW-0472">Membrane</keyword>
<dbReference type="AlphaFoldDB" id="A0A1I6U7C5"/>
<evidence type="ECO:0000256" key="4">
    <source>
        <dbReference type="ARBA" id="ARBA00022692"/>
    </source>
</evidence>
<keyword evidence="9" id="KW-1185">Reference proteome</keyword>
<feature type="transmembrane region" description="Helical" evidence="7">
    <location>
        <begin position="295"/>
        <end position="312"/>
    </location>
</feature>
<evidence type="ECO:0000256" key="3">
    <source>
        <dbReference type="ARBA" id="ARBA00022475"/>
    </source>
</evidence>
<sequence length="348" mass="34681">MTTCAGDGYRISARWARLIVVKTLTSTDTALLPGIAITGAAVAVAMAVSAQVPALSALTVAVVLGAVVGNLPRLPGGVRPGLAWVARVPLRAGVVLLGLQLSIGQLLGLGPGTVLAVLITVAATFAGTLWLGRLLGVSRGLSLLVATGFSICGASAVAAVEGVVDREDEDVATSVAMVTVFGTVAMVALPITFAATGVGPDLGGRIAGAGVQEVAQVVAAASPLGASAVALAVVVKLSRVVLLAPLVTGVSLLGRHRATGTRPPIMPLFVAGFLVAVALRSSGVLPEFVVDASRPVTTLLLTAALFALGTTVRVEALLRTGPRAFALGTCSTILVVALATTTMGLLSR</sequence>
<dbReference type="RefSeq" id="WP_093421818.1">
    <property type="nucleotide sequence ID" value="NZ_FOZX01000009.1"/>
</dbReference>
<evidence type="ECO:0000256" key="7">
    <source>
        <dbReference type="SAM" id="Phobius"/>
    </source>
</evidence>
<feature type="transmembrane region" description="Helical" evidence="7">
    <location>
        <begin position="30"/>
        <end position="48"/>
    </location>
</feature>
<gene>
    <name evidence="8" type="ORF">SAMN05660874_04675</name>
</gene>
<evidence type="ECO:0000313" key="9">
    <source>
        <dbReference type="Proteomes" id="UP000198852"/>
    </source>
</evidence>
<dbReference type="Proteomes" id="UP000198852">
    <property type="component" value="Unassembled WGS sequence"/>
</dbReference>
<feature type="transmembrane region" description="Helical" evidence="7">
    <location>
        <begin position="106"/>
        <end position="131"/>
    </location>
</feature>
<feature type="transmembrane region" description="Helical" evidence="7">
    <location>
        <begin position="55"/>
        <end position="75"/>
    </location>
</feature>
<feature type="transmembrane region" description="Helical" evidence="7">
    <location>
        <begin position="171"/>
        <end position="195"/>
    </location>
</feature>
<dbReference type="InterPro" id="IPR018383">
    <property type="entry name" value="UPF0324_pro"/>
</dbReference>
<feature type="transmembrane region" description="Helical" evidence="7">
    <location>
        <begin position="143"/>
        <end position="164"/>
    </location>
</feature>
<dbReference type="EMBL" id="FOZX01000009">
    <property type="protein sequence ID" value="SFS97334.1"/>
    <property type="molecule type" value="Genomic_DNA"/>
</dbReference>
<dbReference type="Pfam" id="PF03601">
    <property type="entry name" value="Cons_hypoth698"/>
    <property type="match status" value="1"/>
</dbReference>
<evidence type="ECO:0000256" key="6">
    <source>
        <dbReference type="ARBA" id="ARBA00023136"/>
    </source>
</evidence>
<keyword evidence="3" id="KW-1003">Cell membrane</keyword>
<dbReference type="STRING" id="95161.SAMN05660874_04675"/>
<comment type="subcellular location">
    <subcellularLocation>
        <location evidence="1">Cell membrane</location>
        <topology evidence="1">Multi-pass membrane protein</topology>
    </subcellularLocation>
</comment>
<evidence type="ECO:0000313" key="8">
    <source>
        <dbReference type="EMBL" id="SFS97334.1"/>
    </source>
</evidence>
<evidence type="ECO:0000256" key="1">
    <source>
        <dbReference type="ARBA" id="ARBA00004651"/>
    </source>
</evidence>
<feature type="transmembrane region" description="Helical" evidence="7">
    <location>
        <begin position="265"/>
        <end position="283"/>
    </location>
</feature>
<dbReference type="OrthoDB" id="9766798at2"/>
<proteinExistence type="inferred from homology"/>
<organism evidence="8 9">
    <name type="scientific">Saccharopolyspora flava</name>
    <dbReference type="NCBI Taxonomy" id="95161"/>
    <lineage>
        <taxon>Bacteria</taxon>
        <taxon>Bacillati</taxon>
        <taxon>Actinomycetota</taxon>
        <taxon>Actinomycetes</taxon>
        <taxon>Pseudonocardiales</taxon>
        <taxon>Pseudonocardiaceae</taxon>
        <taxon>Saccharopolyspora</taxon>
    </lineage>
</organism>
<feature type="transmembrane region" description="Helical" evidence="7">
    <location>
        <begin position="324"/>
        <end position="346"/>
    </location>
</feature>
<feature type="transmembrane region" description="Helical" evidence="7">
    <location>
        <begin position="81"/>
        <end position="99"/>
    </location>
</feature>
<accession>A0A1I6U7C5</accession>
<dbReference type="PANTHER" id="PTHR30106:SF2">
    <property type="entry name" value="UPF0324 INNER MEMBRANE PROTEIN YEIH"/>
    <property type="match status" value="1"/>
</dbReference>
<reference evidence="9" key="1">
    <citation type="submission" date="2016-10" db="EMBL/GenBank/DDBJ databases">
        <authorList>
            <person name="Varghese N."/>
            <person name="Submissions S."/>
        </authorList>
    </citation>
    <scope>NUCLEOTIDE SEQUENCE [LARGE SCALE GENOMIC DNA]</scope>
    <source>
        <strain evidence="9">DSM 44771</strain>
    </source>
</reference>
<keyword evidence="4 7" id="KW-0812">Transmembrane</keyword>
<comment type="similarity">
    <text evidence="2">Belongs to the UPF0324 family.</text>
</comment>
<protein>
    <submittedName>
        <fullName evidence="8">Conserved hypothetical integral membrane protein</fullName>
    </submittedName>
</protein>
<evidence type="ECO:0000256" key="2">
    <source>
        <dbReference type="ARBA" id="ARBA00007977"/>
    </source>
</evidence>